<dbReference type="EMBL" id="JAUEPS010000003">
    <property type="protein sequence ID" value="KAK0466818.1"/>
    <property type="molecule type" value="Genomic_DNA"/>
</dbReference>
<organism evidence="1 2">
    <name type="scientific">Armillaria tabescens</name>
    <name type="common">Ringless honey mushroom</name>
    <name type="synonym">Agaricus tabescens</name>
    <dbReference type="NCBI Taxonomy" id="1929756"/>
    <lineage>
        <taxon>Eukaryota</taxon>
        <taxon>Fungi</taxon>
        <taxon>Dikarya</taxon>
        <taxon>Basidiomycota</taxon>
        <taxon>Agaricomycotina</taxon>
        <taxon>Agaricomycetes</taxon>
        <taxon>Agaricomycetidae</taxon>
        <taxon>Agaricales</taxon>
        <taxon>Marasmiineae</taxon>
        <taxon>Physalacriaceae</taxon>
        <taxon>Desarmillaria</taxon>
    </lineage>
</organism>
<evidence type="ECO:0000313" key="1">
    <source>
        <dbReference type="EMBL" id="KAK0466818.1"/>
    </source>
</evidence>
<reference evidence="1" key="1">
    <citation type="submission" date="2023-06" db="EMBL/GenBank/DDBJ databases">
        <authorList>
            <consortium name="Lawrence Berkeley National Laboratory"/>
            <person name="Ahrendt S."/>
            <person name="Sahu N."/>
            <person name="Indic B."/>
            <person name="Wong-Bajracharya J."/>
            <person name="Merenyi Z."/>
            <person name="Ke H.-M."/>
            <person name="Monk M."/>
            <person name="Kocsube S."/>
            <person name="Drula E."/>
            <person name="Lipzen A."/>
            <person name="Balint B."/>
            <person name="Henrissat B."/>
            <person name="Andreopoulos B."/>
            <person name="Martin F.M."/>
            <person name="Harder C.B."/>
            <person name="Rigling D."/>
            <person name="Ford K.L."/>
            <person name="Foster G.D."/>
            <person name="Pangilinan J."/>
            <person name="Papanicolaou A."/>
            <person name="Barry K."/>
            <person name="LaButti K."/>
            <person name="Viragh M."/>
            <person name="Koriabine M."/>
            <person name="Yan M."/>
            <person name="Riley R."/>
            <person name="Champramary S."/>
            <person name="Plett K.L."/>
            <person name="Tsai I.J."/>
            <person name="Slot J."/>
            <person name="Sipos G."/>
            <person name="Plett J."/>
            <person name="Nagy L.G."/>
            <person name="Grigoriev I.V."/>
        </authorList>
    </citation>
    <scope>NUCLEOTIDE SEQUENCE</scope>
    <source>
        <strain evidence="1">CCBAS 213</strain>
    </source>
</reference>
<dbReference type="GeneID" id="85366474"/>
<dbReference type="Proteomes" id="UP001175211">
    <property type="component" value="Unassembled WGS sequence"/>
</dbReference>
<accession>A0AA39NJI8</accession>
<protein>
    <submittedName>
        <fullName evidence="1">Uncharacterized protein</fullName>
    </submittedName>
</protein>
<sequence>MLLLKLVSLLEAKQSKLCILVALCLKMFSLKTQNQRHQILLEHSQTNNNISNILKYQKNISESKAYIKIIQTMNILLTQSEYQQKHKQTVEGITIAQEVSSKFLEFVLRNNTSNQNGTPGEVLLPEQLSTANIYSLIDLTDIERWTWKESSQAYWFINLLNKYYESGMLSSVYEAKIIALIGKLLCLKWPKAEYDQIYPMLFSSLASKLEPVNAGATYSTLVKVLNHSLSTDPSCLLLQLFISLGVHEKVLESLPAASTLDRLPWLDFCSSMQKELYKSNFTDEQKVAWSKILTVAEQVNNSTIA</sequence>
<dbReference type="RefSeq" id="XP_060337410.1">
    <property type="nucleotide sequence ID" value="XM_060482926.1"/>
</dbReference>
<proteinExistence type="predicted"/>
<dbReference type="AlphaFoldDB" id="A0AA39NJI8"/>
<evidence type="ECO:0000313" key="2">
    <source>
        <dbReference type="Proteomes" id="UP001175211"/>
    </source>
</evidence>
<name>A0AA39NJI8_ARMTA</name>
<comment type="caution">
    <text evidence="1">The sequence shown here is derived from an EMBL/GenBank/DDBJ whole genome shotgun (WGS) entry which is preliminary data.</text>
</comment>
<keyword evidence="2" id="KW-1185">Reference proteome</keyword>
<gene>
    <name evidence="1" type="ORF">EV420DRAFT_650086</name>
</gene>